<evidence type="ECO:0000256" key="4">
    <source>
        <dbReference type="ARBA" id="ARBA00022519"/>
    </source>
</evidence>
<feature type="transmembrane region" description="Helical" evidence="8">
    <location>
        <begin position="142"/>
        <end position="160"/>
    </location>
</feature>
<evidence type="ECO:0000256" key="6">
    <source>
        <dbReference type="ARBA" id="ARBA00022989"/>
    </source>
</evidence>
<evidence type="ECO:0000313" key="12">
    <source>
        <dbReference type="Proteomes" id="UP001596547"/>
    </source>
</evidence>
<dbReference type="InterPro" id="IPR004681">
    <property type="entry name" value="TRAP_DctM"/>
</dbReference>
<feature type="domain" description="Tripartite ATP-independent periplasmic transporters DctQ component" evidence="9">
    <location>
        <begin position="3"/>
        <end position="130"/>
    </location>
</feature>
<dbReference type="InterPro" id="IPR055348">
    <property type="entry name" value="DctQ"/>
</dbReference>
<evidence type="ECO:0000259" key="9">
    <source>
        <dbReference type="Pfam" id="PF04290"/>
    </source>
</evidence>
<feature type="transmembrane region" description="Helical" evidence="8">
    <location>
        <begin position="197"/>
        <end position="217"/>
    </location>
</feature>
<keyword evidence="12" id="KW-1185">Reference proteome</keyword>
<keyword evidence="3" id="KW-1003">Cell membrane</keyword>
<evidence type="ECO:0000256" key="7">
    <source>
        <dbReference type="ARBA" id="ARBA00023136"/>
    </source>
</evidence>
<keyword evidence="6 8" id="KW-1133">Transmembrane helix</keyword>
<sequence length="607" mass="64809">MFVNVNVFFRYVLSNSLSWPGGTSVILNIWVTYVGGAVAYYVGDHVSVQYIHQKLPANHARAVTVFINGLVGLLGFAMLWWGSQLAISQASSRTVYEVLGITSISLFWTRIPLAIGGCYLVFEAGRQILKTLIDDLEDDSYAAAISLALFIVLAMTLYLARIPFPGQGVLEIAAIFGLLIVLIVINTPIAFAMALSMLIFLLFFPNSLDILMPLLVIQQMGQALSGFSILAIPLFIYAGRIMTIAGITSRIIEFANLLVGRMRAGLSHVNVVASMLFAGISGSAVADTAAVGSILIPAMEDEGYDTGYTCAVTCSSSVIGPIIPPSIIMIIYAITVPSVSVAGLFMAGVVPGLLFGLGIIATTYVVGYRTDWEKFPEVEHRDRPTAREAGGIVKDTVFALIMPLIIIGGILSGAFTATEAGGVAVLYAIVVGLFVYREMTLAEFIDASYSAVTMSGVTLFIIGAAKPITQVMAIKGVPEQIAAILLSTTSQGILLVLLIVALLSILALFIESIANILLWAPVFAPLVVEVGIDPLHFAIVMIMTLAMGMITPPLGVTLFVAAPIANTNIETIAKNIVFFFLIEFLVLVTVILVPEIALWLPRTLGYG</sequence>
<comment type="caution">
    <text evidence="11">The sequence shown here is derived from an EMBL/GenBank/DDBJ whole genome shotgun (WGS) entry which is preliminary data.</text>
</comment>
<feature type="transmembrane region" description="Helical" evidence="8">
    <location>
        <begin position="448"/>
        <end position="469"/>
    </location>
</feature>
<feature type="transmembrane region" description="Helical" evidence="8">
    <location>
        <begin position="229"/>
        <end position="252"/>
    </location>
</feature>
<feature type="transmembrane region" description="Helical" evidence="8">
    <location>
        <begin position="21"/>
        <end position="42"/>
    </location>
</feature>
<feature type="transmembrane region" description="Helical" evidence="8">
    <location>
        <begin position="516"/>
        <end position="532"/>
    </location>
</feature>
<keyword evidence="7 8" id="KW-0472">Membrane</keyword>
<reference evidence="11 12" key="1">
    <citation type="journal article" date="2019" name="Int. J. Syst. Evol. Microbiol.">
        <title>The Global Catalogue of Microorganisms (GCM) 10K type strain sequencing project: providing services to taxonomists for standard genome sequencing and annotation.</title>
        <authorList>
            <consortium name="The Broad Institute Genomics Platform"/>
            <consortium name="The Broad Institute Genome Sequencing Center for Infectious Disease"/>
            <person name="Wu L."/>
            <person name="Ma J."/>
        </authorList>
    </citation>
    <scope>NUCLEOTIDE SEQUENCE [LARGE SCALE GENOMIC DNA]</scope>
    <source>
        <strain evidence="11 12">PSR21</strain>
    </source>
</reference>
<feature type="transmembrane region" description="Helical" evidence="8">
    <location>
        <begin position="62"/>
        <end position="82"/>
    </location>
</feature>
<name>A0ABD6AEF7_9EURY</name>
<dbReference type="GO" id="GO:0005886">
    <property type="term" value="C:plasma membrane"/>
    <property type="evidence" value="ECO:0007669"/>
    <property type="project" value="UniProtKB-SubCell"/>
</dbReference>
<keyword evidence="5 8" id="KW-0812">Transmembrane</keyword>
<gene>
    <name evidence="11" type="ORF">ACFQPE_17705</name>
</gene>
<evidence type="ECO:0000256" key="1">
    <source>
        <dbReference type="ARBA" id="ARBA00004429"/>
    </source>
</evidence>
<protein>
    <submittedName>
        <fullName evidence="11">TRAP transporter large permease subunit</fullName>
    </submittedName>
</protein>
<dbReference type="NCBIfam" id="TIGR00786">
    <property type="entry name" value="dctM"/>
    <property type="match status" value="1"/>
</dbReference>
<dbReference type="InterPro" id="IPR010656">
    <property type="entry name" value="DctM"/>
</dbReference>
<dbReference type="PANTHER" id="PTHR33362">
    <property type="entry name" value="SIALIC ACID TRAP TRANSPORTER PERMEASE PROTEIN SIAT-RELATED"/>
    <property type="match status" value="1"/>
</dbReference>
<dbReference type="Pfam" id="PF06808">
    <property type="entry name" value="DctM"/>
    <property type="match status" value="1"/>
</dbReference>
<organism evidence="11 12">
    <name type="scientific">Halomarina halobia</name>
    <dbReference type="NCBI Taxonomy" id="3033386"/>
    <lineage>
        <taxon>Archaea</taxon>
        <taxon>Methanobacteriati</taxon>
        <taxon>Methanobacteriota</taxon>
        <taxon>Stenosarchaea group</taxon>
        <taxon>Halobacteria</taxon>
        <taxon>Halobacteriales</taxon>
        <taxon>Natronomonadaceae</taxon>
        <taxon>Halomarina</taxon>
    </lineage>
</organism>
<dbReference type="Pfam" id="PF04290">
    <property type="entry name" value="DctQ"/>
    <property type="match status" value="1"/>
</dbReference>
<keyword evidence="4" id="KW-0997">Cell inner membrane</keyword>
<feature type="transmembrane region" description="Helical" evidence="8">
    <location>
        <begin position="94"/>
        <end position="122"/>
    </location>
</feature>
<dbReference type="RefSeq" id="WP_379794577.1">
    <property type="nucleotide sequence ID" value="NZ_JBHTBB010000002.1"/>
</dbReference>
<feature type="transmembrane region" description="Helical" evidence="8">
    <location>
        <begin position="341"/>
        <end position="366"/>
    </location>
</feature>
<feature type="transmembrane region" description="Helical" evidence="8">
    <location>
        <begin position="538"/>
        <end position="564"/>
    </location>
</feature>
<feature type="transmembrane region" description="Helical" evidence="8">
    <location>
        <begin position="481"/>
        <end position="509"/>
    </location>
</feature>
<feature type="transmembrane region" description="Helical" evidence="8">
    <location>
        <begin position="397"/>
        <end position="414"/>
    </location>
</feature>
<dbReference type="Proteomes" id="UP001596547">
    <property type="component" value="Unassembled WGS sequence"/>
</dbReference>
<accession>A0ABD6AEF7</accession>
<dbReference type="EMBL" id="JBHTBF010000003">
    <property type="protein sequence ID" value="MFC7318612.1"/>
    <property type="molecule type" value="Genomic_DNA"/>
</dbReference>
<keyword evidence="2" id="KW-0813">Transport</keyword>
<dbReference type="AlphaFoldDB" id="A0ABD6AEF7"/>
<feature type="transmembrane region" description="Helical" evidence="8">
    <location>
        <begin position="172"/>
        <end position="191"/>
    </location>
</feature>
<evidence type="ECO:0000256" key="3">
    <source>
        <dbReference type="ARBA" id="ARBA00022475"/>
    </source>
</evidence>
<evidence type="ECO:0000313" key="11">
    <source>
        <dbReference type="EMBL" id="MFC7318612.1"/>
    </source>
</evidence>
<evidence type="ECO:0000256" key="5">
    <source>
        <dbReference type="ARBA" id="ARBA00022692"/>
    </source>
</evidence>
<comment type="subcellular location">
    <subcellularLocation>
        <location evidence="1">Cell inner membrane</location>
        <topology evidence="1">Multi-pass membrane protein</topology>
    </subcellularLocation>
</comment>
<proteinExistence type="predicted"/>
<evidence type="ECO:0000259" key="10">
    <source>
        <dbReference type="Pfam" id="PF06808"/>
    </source>
</evidence>
<feature type="transmembrane region" description="Helical" evidence="8">
    <location>
        <begin position="576"/>
        <end position="600"/>
    </location>
</feature>
<dbReference type="PANTHER" id="PTHR33362:SF2">
    <property type="entry name" value="TRAP TRANSPORTER LARGE PERMEASE PROTEIN"/>
    <property type="match status" value="1"/>
</dbReference>
<feature type="domain" description="TRAP C4-dicarboxylate transport system permease DctM subunit" evidence="10">
    <location>
        <begin position="176"/>
        <end position="596"/>
    </location>
</feature>
<feature type="transmembrane region" description="Helical" evidence="8">
    <location>
        <begin position="420"/>
        <end position="436"/>
    </location>
</feature>
<evidence type="ECO:0000256" key="8">
    <source>
        <dbReference type="SAM" id="Phobius"/>
    </source>
</evidence>
<evidence type="ECO:0000256" key="2">
    <source>
        <dbReference type="ARBA" id="ARBA00022448"/>
    </source>
</evidence>
<feature type="transmembrane region" description="Helical" evidence="8">
    <location>
        <begin position="308"/>
        <end position="335"/>
    </location>
</feature>